<gene>
    <name evidence="7" type="primary">alr</name>
    <name evidence="7" type="ORF">C3E79_02035</name>
</gene>
<dbReference type="InterPro" id="IPR009006">
    <property type="entry name" value="Ala_racemase/Decarboxylase_C"/>
</dbReference>
<evidence type="ECO:0000256" key="6">
    <source>
        <dbReference type="PIRSR" id="PIRSR600821-52"/>
    </source>
</evidence>
<accession>A0A2S0WCC7</accession>
<feature type="binding site" evidence="4 6">
    <location>
        <position position="299"/>
    </location>
    <ligand>
        <name>substrate</name>
    </ligand>
</feature>
<organism evidence="7 8">
    <name type="scientific">Corynebacterium liangguodongii</name>
    <dbReference type="NCBI Taxonomy" id="2079535"/>
    <lineage>
        <taxon>Bacteria</taxon>
        <taxon>Bacillati</taxon>
        <taxon>Actinomycetota</taxon>
        <taxon>Actinomycetes</taxon>
        <taxon>Mycobacteriales</taxon>
        <taxon>Corynebacteriaceae</taxon>
        <taxon>Corynebacterium</taxon>
    </lineage>
</organism>
<protein>
    <recommendedName>
        <fullName evidence="4">Alanine racemase</fullName>
        <ecNumber evidence="4">5.1.1.1</ecNumber>
    </recommendedName>
</protein>
<dbReference type="OrthoDB" id="9813814at2"/>
<keyword evidence="2 4" id="KW-0663">Pyridoxal phosphate</keyword>
<dbReference type="EC" id="5.1.1.1" evidence="4"/>
<evidence type="ECO:0000256" key="2">
    <source>
        <dbReference type="ARBA" id="ARBA00022898"/>
    </source>
</evidence>
<keyword evidence="3 4" id="KW-0413">Isomerase</keyword>
<dbReference type="Gene3D" id="3.20.20.10">
    <property type="entry name" value="Alanine racemase"/>
    <property type="match status" value="1"/>
</dbReference>
<dbReference type="GO" id="GO:0005829">
    <property type="term" value="C:cytosol"/>
    <property type="evidence" value="ECO:0007669"/>
    <property type="project" value="TreeGrafter"/>
</dbReference>
<proteinExistence type="inferred from homology"/>
<dbReference type="SMART" id="SM01005">
    <property type="entry name" value="Ala_racemase_C"/>
    <property type="match status" value="1"/>
</dbReference>
<dbReference type="EMBL" id="CP026948">
    <property type="protein sequence ID" value="AWB83418.1"/>
    <property type="molecule type" value="Genomic_DNA"/>
</dbReference>
<dbReference type="CDD" id="cd00430">
    <property type="entry name" value="PLPDE_III_AR"/>
    <property type="match status" value="1"/>
</dbReference>
<evidence type="ECO:0000256" key="1">
    <source>
        <dbReference type="ARBA" id="ARBA00001933"/>
    </source>
</evidence>
<comment type="cofactor">
    <cofactor evidence="1 4 5">
        <name>pyridoxal 5'-phosphate</name>
        <dbReference type="ChEBI" id="CHEBI:597326"/>
    </cofactor>
</comment>
<dbReference type="Gene3D" id="2.40.37.10">
    <property type="entry name" value="Lyase, Ornithine Decarboxylase, Chain A, domain 1"/>
    <property type="match status" value="1"/>
</dbReference>
<dbReference type="PANTHER" id="PTHR30511:SF0">
    <property type="entry name" value="ALANINE RACEMASE, CATABOLIC-RELATED"/>
    <property type="match status" value="1"/>
</dbReference>
<name>A0A2S0WCC7_9CORY</name>
<dbReference type="Pfam" id="PF00842">
    <property type="entry name" value="Ala_racemase_C"/>
    <property type="match status" value="1"/>
</dbReference>
<dbReference type="KEGG" id="clia:C3E79_02035"/>
<dbReference type="InterPro" id="IPR000821">
    <property type="entry name" value="Ala_racemase"/>
</dbReference>
<evidence type="ECO:0000256" key="3">
    <source>
        <dbReference type="ARBA" id="ARBA00023235"/>
    </source>
</evidence>
<dbReference type="InterPro" id="IPR011079">
    <property type="entry name" value="Ala_racemase_C"/>
</dbReference>
<comment type="catalytic activity">
    <reaction evidence="4">
        <text>L-alanine = D-alanine</text>
        <dbReference type="Rhea" id="RHEA:20249"/>
        <dbReference type="ChEBI" id="CHEBI:57416"/>
        <dbReference type="ChEBI" id="CHEBI:57972"/>
        <dbReference type="EC" id="5.1.1.1"/>
    </reaction>
</comment>
<comment type="pathway">
    <text evidence="4">Amino-acid biosynthesis; D-alanine biosynthesis; D-alanine from L-alanine: step 1/1.</text>
</comment>
<dbReference type="RefSeq" id="WP_108403408.1">
    <property type="nucleotide sequence ID" value="NZ_CP026948.1"/>
</dbReference>
<dbReference type="PRINTS" id="PR00992">
    <property type="entry name" value="ALARACEMASE"/>
</dbReference>
<feature type="active site" description="Proton acceptor; specific for D-alanine" evidence="4">
    <location>
        <position position="32"/>
    </location>
</feature>
<comment type="function">
    <text evidence="4">Catalyzes the interconversion of L-alanine and D-alanine. May also act on other amino acids.</text>
</comment>
<evidence type="ECO:0000256" key="4">
    <source>
        <dbReference type="HAMAP-Rule" id="MF_01201"/>
    </source>
</evidence>
<feature type="active site" description="Proton acceptor; specific for L-alanine" evidence="4">
    <location>
        <position position="251"/>
    </location>
</feature>
<dbReference type="GO" id="GO:0030170">
    <property type="term" value="F:pyridoxal phosphate binding"/>
    <property type="evidence" value="ECO:0007669"/>
    <property type="project" value="UniProtKB-UniRule"/>
</dbReference>
<dbReference type="PANTHER" id="PTHR30511">
    <property type="entry name" value="ALANINE RACEMASE"/>
    <property type="match status" value="1"/>
</dbReference>
<reference evidence="8" key="1">
    <citation type="submission" date="2018-01" db="EMBL/GenBank/DDBJ databases">
        <authorList>
            <person name="Li J."/>
        </authorList>
    </citation>
    <scope>NUCLEOTIDE SEQUENCE [LARGE SCALE GENOMIC DNA]</scope>
    <source>
        <strain evidence="8">2184</strain>
    </source>
</reference>
<dbReference type="UniPathway" id="UPA00042">
    <property type="reaction ID" value="UER00497"/>
</dbReference>
<dbReference type="GO" id="GO:0008784">
    <property type="term" value="F:alanine racemase activity"/>
    <property type="evidence" value="ECO:0007669"/>
    <property type="project" value="UniProtKB-UniRule"/>
</dbReference>
<dbReference type="GO" id="GO:0030632">
    <property type="term" value="P:D-alanine biosynthetic process"/>
    <property type="evidence" value="ECO:0007669"/>
    <property type="project" value="UniProtKB-UniRule"/>
</dbReference>
<evidence type="ECO:0000256" key="5">
    <source>
        <dbReference type="PIRSR" id="PIRSR600821-50"/>
    </source>
</evidence>
<feature type="modified residue" description="N6-(pyridoxal phosphate)lysine" evidence="4 5">
    <location>
        <position position="32"/>
    </location>
</feature>
<dbReference type="GO" id="GO:0009252">
    <property type="term" value="P:peptidoglycan biosynthetic process"/>
    <property type="evidence" value="ECO:0007669"/>
    <property type="project" value="TreeGrafter"/>
</dbReference>
<dbReference type="Proteomes" id="UP000244754">
    <property type="component" value="Chromosome"/>
</dbReference>
<evidence type="ECO:0000313" key="7">
    <source>
        <dbReference type="EMBL" id="AWB83418.1"/>
    </source>
</evidence>
<keyword evidence="8" id="KW-1185">Reference proteome</keyword>
<comment type="similarity">
    <text evidence="4">Belongs to the alanine racemase family.</text>
</comment>
<dbReference type="Pfam" id="PF01168">
    <property type="entry name" value="Ala_racemase_N"/>
    <property type="match status" value="1"/>
</dbReference>
<dbReference type="SUPFAM" id="SSF50621">
    <property type="entry name" value="Alanine racemase C-terminal domain-like"/>
    <property type="match status" value="1"/>
</dbReference>
<dbReference type="HAMAP" id="MF_01201">
    <property type="entry name" value="Ala_racemase"/>
    <property type="match status" value="1"/>
</dbReference>
<dbReference type="NCBIfam" id="TIGR00492">
    <property type="entry name" value="alr"/>
    <property type="match status" value="1"/>
</dbReference>
<feature type="binding site" evidence="4 6">
    <location>
        <position position="125"/>
    </location>
    <ligand>
        <name>substrate</name>
    </ligand>
</feature>
<dbReference type="InterPro" id="IPR029066">
    <property type="entry name" value="PLP-binding_barrel"/>
</dbReference>
<sequence>MLTARIDLGAIAHNTRVLKRLAGDARLMCVVKADAYNHGAERVVPVMDAAGADAFGVATLEEAAAVRALTDAPVLAWLWVPGQPIPDGVELGVPTMEHLRWLIDAPSAPPAGTPLHIKVDTGMHRSGLGRHEWDEAFARAAQAGLNVVGLFSHLAVADDPADPYTGAQAESFQEAVRAAAAAGLSPTVRHLANTPALLSRPDLAFDQVRAGLGLYGLEPIAGGDHGLRPAMTWSAPVLAVKRLAAGEPVSYGLTWSAPRDGYTAVIPAGYADGVARSWQGAFTVTVAGKQYPQVGRVCMDQFIVWLGDNEDGVRVGDDAVIFGAGGVSATEFAAGVGTINYEVVCAPKGRTRRVYGGDILAGEKE</sequence>
<dbReference type="SUPFAM" id="SSF51419">
    <property type="entry name" value="PLP-binding barrel"/>
    <property type="match status" value="1"/>
</dbReference>
<dbReference type="InterPro" id="IPR001608">
    <property type="entry name" value="Ala_racemase_N"/>
</dbReference>
<evidence type="ECO:0000313" key="8">
    <source>
        <dbReference type="Proteomes" id="UP000244754"/>
    </source>
</evidence>
<dbReference type="AlphaFoldDB" id="A0A2S0WCC7"/>